<dbReference type="HOGENOM" id="CLU_102097_0_0_9"/>
<dbReference type="AlphaFoldDB" id="A0A0A7G1H6"/>
<dbReference type="OrthoDB" id="1648298at2"/>
<keyword evidence="2" id="KW-1185">Reference proteome</keyword>
<protein>
    <recommendedName>
        <fullName evidence="3">DUF4004 domain-containing protein</fullName>
    </recommendedName>
</protein>
<organism evidence="1 2">
    <name type="scientific">Clostridium baratii str. Sullivan</name>
    <dbReference type="NCBI Taxonomy" id="1415775"/>
    <lineage>
        <taxon>Bacteria</taxon>
        <taxon>Bacillati</taxon>
        <taxon>Bacillota</taxon>
        <taxon>Clostridia</taxon>
        <taxon>Eubacteriales</taxon>
        <taxon>Clostridiaceae</taxon>
        <taxon>Clostridium</taxon>
    </lineage>
</organism>
<evidence type="ECO:0000313" key="1">
    <source>
        <dbReference type="EMBL" id="AIY84826.1"/>
    </source>
</evidence>
<dbReference type="KEGG" id="cbv:U729_2370"/>
<dbReference type="EMBL" id="CP006905">
    <property type="protein sequence ID" value="AIY84826.1"/>
    <property type="molecule type" value="Genomic_DNA"/>
</dbReference>
<dbReference type="STRING" id="1561.NPD11_652"/>
<evidence type="ECO:0000313" key="2">
    <source>
        <dbReference type="Proteomes" id="UP000030635"/>
    </source>
</evidence>
<dbReference type="RefSeq" id="WP_039315238.1">
    <property type="nucleotide sequence ID" value="NZ_CP006905.1"/>
</dbReference>
<dbReference type="eggNOG" id="COG0789">
    <property type="taxonomic scope" value="Bacteria"/>
</dbReference>
<reference evidence="1 2" key="1">
    <citation type="journal article" date="2015" name="Infect. Genet. Evol.">
        <title>Genomic sequences of six botulinum neurotoxin-producing strains representing three clostridial species illustrate the mobility and diversity of botulinum neurotoxin genes.</title>
        <authorList>
            <person name="Smith T.J."/>
            <person name="Hill K.K."/>
            <person name="Xie G."/>
            <person name="Foley B.T."/>
            <person name="Williamson C.H."/>
            <person name="Foster J.T."/>
            <person name="Johnson S.L."/>
            <person name="Chertkov O."/>
            <person name="Teshima H."/>
            <person name="Gibbons H.S."/>
            <person name="Johnsky L.A."/>
            <person name="Karavis M.A."/>
            <person name="Smith L.A."/>
        </authorList>
    </citation>
    <scope>NUCLEOTIDE SEQUENCE [LARGE SCALE GENOMIC DNA]</scope>
    <source>
        <strain evidence="1">Sullivan</strain>
    </source>
</reference>
<evidence type="ECO:0008006" key="3">
    <source>
        <dbReference type="Google" id="ProtNLM"/>
    </source>
</evidence>
<dbReference type="Pfam" id="PF13171">
    <property type="entry name" value="DUF4004"/>
    <property type="match status" value="1"/>
</dbReference>
<proteinExistence type="predicted"/>
<gene>
    <name evidence="1" type="ORF">U729_2370</name>
</gene>
<dbReference type="InterPro" id="IPR025063">
    <property type="entry name" value="DUF4004"/>
</dbReference>
<sequence length="207" mass="24450">MHEELISKKDLLIQTGISYGQLYRWKRKNIIPEEWFIKKSVSTGQETFFPKDKILERINKIIELKDEISLDELAYKFSNPKIDNLSISRNYLIKENIVSLSILEKFDELMGEYETYDGNILFSLLLYEELINSSILNIHEVNEIVLESKDVYEKIESKNILLIKRKLGVCFYHVRNGENELFKDSEAKIIYEVDLYNIITKIKNLCV</sequence>
<dbReference type="Proteomes" id="UP000030635">
    <property type="component" value="Chromosome"/>
</dbReference>
<accession>A0A0A7G1H6</accession>
<name>A0A0A7G1H6_9CLOT</name>